<dbReference type="Gene3D" id="1.10.1200.10">
    <property type="entry name" value="ACP-like"/>
    <property type="match status" value="1"/>
</dbReference>
<evidence type="ECO:0000259" key="3">
    <source>
        <dbReference type="PROSITE" id="PS50075"/>
    </source>
</evidence>
<keyword evidence="5" id="KW-1185">Reference proteome</keyword>
<dbReference type="Gene3D" id="3.30.559.30">
    <property type="entry name" value="Nonribosomal peptide synthetase, condensation domain"/>
    <property type="match status" value="1"/>
</dbReference>
<dbReference type="GO" id="GO:0003824">
    <property type="term" value="F:catalytic activity"/>
    <property type="evidence" value="ECO:0007669"/>
    <property type="project" value="InterPro"/>
</dbReference>
<dbReference type="Pfam" id="PF00975">
    <property type="entry name" value="Thioesterase"/>
    <property type="match status" value="1"/>
</dbReference>
<dbReference type="Gene3D" id="3.30.559.10">
    <property type="entry name" value="Chloramphenicol acetyltransferase-like domain"/>
    <property type="match status" value="1"/>
</dbReference>
<dbReference type="SUPFAM" id="SSF47336">
    <property type="entry name" value="ACP-like"/>
    <property type="match status" value="1"/>
</dbReference>
<evidence type="ECO:0000313" key="4">
    <source>
        <dbReference type="EMBL" id="QPF92584.1"/>
    </source>
</evidence>
<dbReference type="Proteomes" id="UP000594621">
    <property type="component" value="Chromosome"/>
</dbReference>
<keyword evidence="2" id="KW-0597">Phosphoprotein</keyword>
<dbReference type="Pfam" id="PF00668">
    <property type="entry name" value="Condensation"/>
    <property type="match status" value="1"/>
</dbReference>
<dbReference type="PANTHER" id="PTHR45527:SF1">
    <property type="entry name" value="FATTY ACID SYNTHASE"/>
    <property type="match status" value="1"/>
</dbReference>
<reference evidence="4 5" key="1">
    <citation type="submission" date="2020-09" db="EMBL/GenBank/DDBJ databases">
        <title>Complete genomes of bradyrhizobia occurring on native shrubby legumes in Australia.</title>
        <authorList>
            <person name="Lafay B."/>
        </authorList>
    </citation>
    <scope>NUCLEOTIDE SEQUENCE [LARGE SCALE GENOMIC DNA]</scope>
    <source>
        <strain evidence="4 5">BDV5040</strain>
    </source>
</reference>
<sequence length="803" mass="86797">MTALLASANAAAALPHAGPASASQRRAWFMELVAPGTAQHHLPFGLEIFGDLDIAALQFSLDFLVDRHEALRTVFLDDRGELLQVVGRPRAVVAHVDAPSGPDTDLHAILREKVSAPFDLGAGPLLRLVAVRRAPGVHVLVFVLHHIIADNLSLGLFAREMAEVYRAFAARSVPTLTRLPWQYADFAIAEDRWLEGAAFGSRLKRYADLIGPAAAKLDFGPGQAGQGTANHLMSLDVTLVHRLKQVAQRSGVTLFTVLLAAIETVLAHYADGPDFVIAVPVGGRTSDGAEGVIGPFANIIGVKTSLRAGGTMAELLVDAQRQLLASLEYENVPWDALVRVKNPARSAGALPFGQVMLSSIAVPAPFQRFGSLPCRQIWLPSPPPPSDLFVSASESPDGLLWLGFDSGPDKVSPGTVARLADALRAVLLDIAYGDITGLEPYPGRDTGAGAPRHHVHDAVGVKTADSPARNAAGTQERRKVLETLVAGLWREHLGVPAGHAEEDFFESGGDSLLAVRLMSQLCLRLDRKLPVALFFRDPTLNGLVNHLLENESGEPDYAVVKLADGVDGRVLFASTGQEGLNELAAAMQPGPSVYDLNTYFLQEQRLLAGQPMFDSVEAIAAEFRHRLKAIQPKGPYLLAGGCEGGVLFFELALQLQRQGDEVAFLGLLDTPVRGYWESKPAFLEPFREAKRRLLELIARQRSQPKAPEDERYELIWAKVWQAVRAYQPERRFDGDVHQFKATKTRFGVADVALGWDTRITGRVMVHMVEGGHMSWITNPQSGATVTAVLDATVPAPASPGPVR</sequence>
<accession>A0A7S9D8X5</accession>
<evidence type="ECO:0000256" key="2">
    <source>
        <dbReference type="ARBA" id="ARBA00022553"/>
    </source>
</evidence>
<keyword evidence="1" id="KW-0596">Phosphopantetheine</keyword>
<gene>
    <name evidence="4" type="ORF">IC761_04650</name>
</gene>
<dbReference type="InterPro" id="IPR009081">
    <property type="entry name" value="PP-bd_ACP"/>
</dbReference>
<dbReference type="InterPro" id="IPR001031">
    <property type="entry name" value="Thioesterase"/>
</dbReference>
<dbReference type="SUPFAM" id="SSF52777">
    <property type="entry name" value="CoA-dependent acyltransferases"/>
    <property type="match status" value="2"/>
</dbReference>
<dbReference type="AlphaFoldDB" id="A0A7S9D8X5"/>
<dbReference type="InterPro" id="IPR023213">
    <property type="entry name" value="CAT-like_dom_sf"/>
</dbReference>
<dbReference type="InterPro" id="IPR020806">
    <property type="entry name" value="PKS_PP-bd"/>
</dbReference>
<dbReference type="InterPro" id="IPR029058">
    <property type="entry name" value="AB_hydrolase_fold"/>
</dbReference>
<dbReference type="SUPFAM" id="SSF53474">
    <property type="entry name" value="alpha/beta-Hydrolases"/>
    <property type="match status" value="1"/>
</dbReference>
<dbReference type="GO" id="GO:0044550">
    <property type="term" value="P:secondary metabolite biosynthetic process"/>
    <property type="evidence" value="ECO:0007669"/>
    <property type="project" value="TreeGrafter"/>
</dbReference>
<dbReference type="GO" id="GO:0005737">
    <property type="term" value="C:cytoplasm"/>
    <property type="evidence" value="ECO:0007669"/>
    <property type="project" value="TreeGrafter"/>
</dbReference>
<feature type="domain" description="Carrier" evidence="3">
    <location>
        <begin position="476"/>
        <end position="551"/>
    </location>
</feature>
<name>A0A7S9D8X5_9BRAD</name>
<dbReference type="GO" id="GO:0043041">
    <property type="term" value="P:amino acid activation for nonribosomal peptide biosynthetic process"/>
    <property type="evidence" value="ECO:0007669"/>
    <property type="project" value="TreeGrafter"/>
</dbReference>
<dbReference type="GO" id="GO:0031177">
    <property type="term" value="F:phosphopantetheine binding"/>
    <property type="evidence" value="ECO:0007669"/>
    <property type="project" value="InterPro"/>
</dbReference>
<dbReference type="InterPro" id="IPR036736">
    <property type="entry name" value="ACP-like_sf"/>
</dbReference>
<dbReference type="Gene3D" id="3.40.50.1820">
    <property type="entry name" value="alpha/beta hydrolase"/>
    <property type="match status" value="1"/>
</dbReference>
<proteinExistence type="predicted"/>
<organism evidence="4 5">
    <name type="scientific">Bradyrhizobium commune</name>
    <dbReference type="NCBI Taxonomy" id="83627"/>
    <lineage>
        <taxon>Bacteria</taxon>
        <taxon>Pseudomonadati</taxon>
        <taxon>Pseudomonadota</taxon>
        <taxon>Alphaproteobacteria</taxon>
        <taxon>Hyphomicrobiales</taxon>
        <taxon>Nitrobacteraceae</taxon>
        <taxon>Bradyrhizobium</taxon>
    </lineage>
</organism>
<dbReference type="KEGG" id="bcou:IC761_04650"/>
<evidence type="ECO:0000256" key="1">
    <source>
        <dbReference type="ARBA" id="ARBA00022450"/>
    </source>
</evidence>
<protein>
    <submittedName>
        <fullName evidence="4">Chromosome condensation protein</fullName>
    </submittedName>
</protein>
<dbReference type="EMBL" id="CP061379">
    <property type="protein sequence ID" value="QPF92584.1"/>
    <property type="molecule type" value="Genomic_DNA"/>
</dbReference>
<evidence type="ECO:0000313" key="5">
    <source>
        <dbReference type="Proteomes" id="UP000594621"/>
    </source>
</evidence>
<dbReference type="PROSITE" id="PS50075">
    <property type="entry name" value="CARRIER"/>
    <property type="match status" value="1"/>
</dbReference>
<dbReference type="InterPro" id="IPR001242">
    <property type="entry name" value="Condensation_dom"/>
</dbReference>
<dbReference type="SMART" id="SM00823">
    <property type="entry name" value="PKS_PP"/>
    <property type="match status" value="1"/>
</dbReference>
<dbReference type="Pfam" id="PF00550">
    <property type="entry name" value="PP-binding"/>
    <property type="match status" value="1"/>
</dbReference>
<dbReference type="PANTHER" id="PTHR45527">
    <property type="entry name" value="NONRIBOSOMAL PEPTIDE SYNTHETASE"/>
    <property type="match status" value="1"/>
</dbReference>